<evidence type="ECO:0000313" key="1">
    <source>
        <dbReference type="EMBL" id="MEC3939977.1"/>
    </source>
</evidence>
<feature type="non-terminal residue" evidence="1">
    <location>
        <position position="32"/>
    </location>
</feature>
<keyword evidence="2" id="KW-1185">Reference proteome</keyword>
<dbReference type="EMBL" id="JAYMCU010000557">
    <property type="protein sequence ID" value="MEC3939977.1"/>
    <property type="molecule type" value="Genomic_DNA"/>
</dbReference>
<evidence type="ECO:0000313" key="2">
    <source>
        <dbReference type="Proteomes" id="UP001357437"/>
    </source>
</evidence>
<accession>A0ABU6IEF9</accession>
<organism evidence="1 2">
    <name type="scientific">Leclercia adecarboxylata</name>
    <dbReference type="NCBI Taxonomy" id="83655"/>
    <lineage>
        <taxon>Bacteria</taxon>
        <taxon>Pseudomonadati</taxon>
        <taxon>Pseudomonadota</taxon>
        <taxon>Gammaproteobacteria</taxon>
        <taxon>Enterobacterales</taxon>
        <taxon>Enterobacteriaceae</taxon>
        <taxon>Leclercia</taxon>
    </lineage>
</organism>
<comment type="caution">
    <text evidence="1">The sequence shown here is derived from an EMBL/GenBank/DDBJ whole genome shotgun (WGS) entry which is preliminary data.</text>
</comment>
<sequence>MTDLSSFPITQRWPAPYPDRLQLYAAPTPNGV</sequence>
<dbReference type="Proteomes" id="UP001357437">
    <property type="component" value="Unassembled WGS sequence"/>
</dbReference>
<gene>
    <name evidence="1" type="ORF">VOF76_28210</name>
</gene>
<proteinExistence type="predicted"/>
<reference evidence="1 2" key="1">
    <citation type="submission" date="2024-01" db="EMBL/GenBank/DDBJ databases">
        <title>Comparative Genomics of Leclercia adecarboxylata Strains Isolated from Several Sources.</title>
        <authorList>
            <person name="Yescas-Zazueta V."/>
            <person name="Balbuena-Alonso M.G."/>
            <person name="Valencia D."/>
            <person name="Mendez-Pfeiffer P.A."/>
            <person name="Ballesteros-Monrreal M.G."/>
            <person name="Rocha-Gracia R.D.C."/>
            <person name="Barrios-Villa E."/>
        </authorList>
    </citation>
    <scope>NUCLEOTIDE SEQUENCE [LARGE SCALE GENOMIC DNA]</scope>
    <source>
        <strain evidence="1 2">33MEM</strain>
    </source>
</reference>
<protein>
    <submittedName>
        <fullName evidence="1">Glutathione S-transferase</fullName>
    </submittedName>
</protein>
<name>A0ABU6IEF9_9ENTR</name>